<dbReference type="RefSeq" id="WP_242937891.1">
    <property type="nucleotide sequence ID" value="NZ_CP094326.1"/>
</dbReference>
<dbReference type="SUPFAM" id="SSF160574">
    <property type="entry name" value="BT0923-like"/>
    <property type="match status" value="1"/>
</dbReference>
<sequence>MKKVVLTLAIVLGGLTAFAATPVLVQHNTEVVAQEEFKEIEISKLPTAVAEAVQKDFAGAKIEKAYVNDKEEYKLEISKDDATKTLYADKEGNWIKK</sequence>
<keyword evidence="1" id="KW-0732">Signal</keyword>
<dbReference type="EMBL" id="CP094326">
    <property type="protein sequence ID" value="UNY99518.1"/>
    <property type="molecule type" value="Genomic_DNA"/>
</dbReference>
<proteinExistence type="predicted"/>
<accession>A0ABY3YP86</accession>
<feature type="chain" id="PRO_5047075634" description="Beta-lactamase-inhibitor-like PepSY-like domain-containing protein" evidence="1">
    <location>
        <begin position="20"/>
        <end position="97"/>
    </location>
</feature>
<reference evidence="2 3" key="1">
    <citation type="journal article" date="2018" name="Int. J. Syst. Evol. Microbiol.">
        <title>Zhouia spongiae sp. nov., isolated from a marine sponge.</title>
        <authorList>
            <person name="Zhuang L."/>
            <person name="Lin B."/>
            <person name="Qin F."/>
            <person name="Luo L."/>
        </authorList>
    </citation>
    <scope>NUCLEOTIDE SEQUENCE [LARGE SCALE GENOMIC DNA]</scope>
    <source>
        <strain evidence="2 3">HN-Y44</strain>
    </source>
</reference>
<evidence type="ECO:0000313" key="2">
    <source>
        <dbReference type="EMBL" id="UNY99518.1"/>
    </source>
</evidence>
<dbReference type="Gene3D" id="3.10.450.360">
    <property type="match status" value="1"/>
</dbReference>
<keyword evidence="3" id="KW-1185">Reference proteome</keyword>
<evidence type="ECO:0000313" key="3">
    <source>
        <dbReference type="Proteomes" id="UP000829476"/>
    </source>
</evidence>
<organism evidence="2 3">
    <name type="scientific">Zhouia spongiae</name>
    <dbReference type="NCBI Taxonomy" id="2202721"/>
    <lineage>
        <taxon>Bacteria</taxon>
        <taxon>Pseudomonadati</taxon>
        <taxon>Bacteroidota</taxon>
        <taxon>Flavobacteriia</taxon>
        <taxon>Flavobacteriales</taxon>
        <taxon>Flavobacteriaceae</taxon>
        <taxon>Zhouia</taxon>
    </lineage>
</organism>
<protein>
    <recommendedName>
        <fullName evidence="4">Beta-lactamase-inhibitor-like PepSY-like domain-containing protein</fullName>
    </recommendedName>
</protein>
<dbReference type="Proteomes" id="UP000829476">
    <property type="component" value="Chromosome"/>
</dbReference>
<gene>
    <name evidence="2" type="ORF">MQE36_04035</name>
</gene>
<feature type="signal peptide" evidence="1">
    <location>
        <begin position="1"/>
        <end position="19"/>
    </location>
</feature>
<evidence type="ECO:0008006" key="4">
    <source>
        <dbReference type="Google" id="ProtNLM"/>
    </source>
</evidence>
<name>A0ABY3YP86_9FLAO</name>
<evidence type="ECO:0000256" key="1">
    <source>
        <dbReference type="SAM" id="SignalP"/>
    </source>
</evidence>